<organism evidence="3 4">
    <name type="scientific">Peronospora farinosa</name>
    <dbReference type="NCBI Taxonomy" id="134698"/>
    <lineage>
        <taxon>Eukaryota</taxon>
        <taxon>Sar</taxon>
        <taxon>Stramenopiles</taxon>
        <taxon>Oomycota</taxon>
        <taxon>Peronosporomycetes</taxon>
        <taxon>Peronosporales</taxon>
        <taxon>Peronosporaceae</taxon>
        <taxon>Peronospora</taxon>
    </lineage>
</organism>
<gene>
    <name evidence="3" type="ORF">PFR001_LOCUS467</name>
</gene>
<comment type="caution">
    <text evidence="3">The sequence shown here is derived from an EMBL/GenBank/DDBJ whole genome shotgun (WGS) entry which is preliminary data.</text>
</comment>
<feature type="region of interest" description="Disordered" evidence="2">
    <location>
        <begin position="209"/>
        <end position="250"/>
    </location>
</feature>
<dbReference type="EMBL" id="CAKLBC010000086">
    <property type="protein sequence ID" value="CAH0484725.1"/>
    <property type="molecule type" value="Genomic_DNA"/>
</dbReference>
<protein>
    <submittedName>
        <fullName evidence="3">Uncharacterized protein</fullName>
    </submittedName>
</protein>
<evidence type="ECO:0000313" key="4">
    <source>
        <dbReference type="Proteomes" id="UP001157938"/>
    </source>
</evidence>
<accession>A0ABN8BSH7</accession>
<keyword evidence="1" id="KW-0175">Coiled coil</keyword>
<dbReference type="Proteomes" id="UP001157938">
    <property type="component" value="Unassembled WGS sequence"/>
</dbReference>
<reference evidence="3 4" key="1">
    <citation type="submission" date="2021-11" db="EMBL/GenBank/DDBJ databases">
        <authorList>
            <person name="Islam A."/>
            <person name="Islam S."/>
            <person name="Flora M.S."/>
            <person name="Rahman M."/>
            <person name="Ziaur R.M."/>
            <person name="Epstein J.H."/>
            <person name="Hassan M."/>
            <person name="Klassen M."/>
            <person name="Woodard K."/>
            <person name="Webb A."/>
            <person name="Webby R.J."/>
            <person name="El Zowalaty M.E."/>
        </authorList>
    </citation>
    <scope>NUCLEOTIDE SEQUENCE [LARGE SCALE GENOMIC DNA]</scope>
    <source>
        <strain evidence="3">Pf1</strain>
    </source>
</reference>
<evidence type="ECO:0000256" key="1">
    <source>
        <dbReference type="SAM" id="Coils"/>
    </source>
</evidence>
<feature type="compositionally biased region" description="Polar residues" evidence="2">
    <location>
        <begin position="220"/>
        <end position="233"/>
    </location>
</feature>
<name>A0ABN8BSH7_9STRA</name>
<feature type="coiled-coil region" evidence="1">
    <location>
        <begin position="9"/>
        <end position="127"/>
    </location>
</feature>
<evidence type="ECO:0000313" key="3">
    <source>
        <dbReference type="EMBL" id="CAH0484725.1"/>
    </source>
</evidence>
<keyword evidence="4" id="KW-1185">Reference proteome</keyword>
<proteinExistence type="predicted"/>
<sequence length="686" mass="76739">MSNVPRNDSAQLQEMLQRLQHEKSEVEGMMQILTSKLQEAQEENFDLHASMSLFETETRLEGDKKEREMQNKVSALESKLSFMSEKFQNAERAKLRVIKEVEDLQQKQRVENKRRDAERRLMATKRRKHESFLATSQSIAMTQQQVMKVSVPVMETSVQTENPVKEETERGHPSLTKENARLISYLLTGTSRDLLTLLNGVAVVRSKDEAQENADVDRTQLPQGWHSSTPTQFLQNSSGNSLNGSLQQSSGGVPFSQSVFSQVTGRTSASFLDDAKETNAEQNTLVTERARELYDVMGRMLTGDVSAVALVPVFIKYLTTLTDLEWTVMCSVLRVMYSVMHHSTHFQRFLTVESSSSDATSSTNAELQRNSNSMEHPRIVLPGLRFISLDEYLSAQSEYGSMAQNDLLQASAAEAAADQKEIRSKLMCALCRAVKSNIKEPVVVKDGLRVLCFWVDLGLAHGPALMPDFKPLLASNVISGILLAPKSIPTVKAQAVGLLSQLLRVPEIFIEVAAESKKILLFNRCVKMLLCEGNLSRNEVSSVRAFQHQIVKLLLSIITLYPSEGICFVLESTHGLPGDPDGYRSVIYYLARLLDQETFEIRTGGESFETHALLRDHFRLDLIQDAFALVGLLSRYVDLRSELGGDDQVHSFLAVLHFLSNLPHDGIRKIAASARAFVIMMNLARP</sequence>
<feature type="compositionally biased region" description="Basic and acidic residues" evidence="2">
    <location>
        <begin position="209"/>
        <end position="218"/>
    </location>
</feature>
<feature type="compositionally biased region" description="Low complexity" evidence="2">
    <location>
        <begin position="234"/>
        <end position="250"/>
    </location>
</feature>
<evidence type="ECO:0000256" key="2">
    <source>
        <dbReference type="SAM" id="MobiDB-lite"/>
    </source>
</evidence>